<dbReference type="EMBL" id="JAEAOA010002366">
    <property type="protein sequence ID" value="KAK3595076.1"/>
    <property type="molecule type" value="Genomic_DNA"/>
</dbReference>
<reference evidence="1" key="3">
    <citation type="submission" date="2023-05" db="EMBL/GenBank/DDBJ databases">
        <authorList>
            <person name="Smith C.H."/>
        </authorList>
    </citation>
    <scope>NUCLEOTIDE SEQUENCE</scope>
    <source>
        <strain evidence="1">CHS0354</strain>
        <tissue evidence="1">Mantle</tissue>
    </source>
</reference>
<gene>
    <name evidence="1" type="ORF">CHS0354_043174</name>
</gene>
<evidence type="ECO:0000313" key="1">
    <source>
        <dbReference type="EMBL" id="KAK3595076.1"/>
    </source>
</evidence>
<keyword evidence="2" id="KW-1185">Reference proteome</keyword>
<dbReference type="AlphaFoldDB" id="A0AAE0SNR8"/>
<evidence type="ECO:0000313" key="2">
    <source>
        <dbReference type="Proteomes" id="UP001195483"/>
    </source>
</evidence>
<proteinExistence type="predicted"/>
<accession>A0AAE0SNR8</accession>
<comment type="caution">
    <text evidence="1">The sequence shown here is derived from an EMBL/GenBank/DDBJ whole genome shotgun (WGS) entry which is preliminary data.</text>
</comment>
<sequence length="123" mass="14256">MPNGVHNNSPSFVSGLQGTNNFHFLRLHSACHIDVFQDMVFLRHLLMDSHHSIATNFQMDTTSNSYRPACSYQYNTYPTSRCNPCSTKHIWFHYDIRTGCLADIWYCQPYALARSEELVVYTV</sequence>
<reference evidence="1" key="1">
    <citation type="journal article" date="2021" name="Genome Biol. Evol.">
        <title>A High-Quality Reference Genome for a Parasitic Bivalve with Doubly Uniparental Inheritance (Bivalvia: Unionida).</title>
        <authorList>
            <person name="Smith C.H."/>
        </authorList>
    </citation>
    <scope>NUCLEOTIDE SEQUENCE</scope>
    <source>
        <strain evidence="1">CHS0354</strain>
    </source>
</reference>
<reference evidence="1" key="2">
    <citation type="journal article" date="2021" name="Genome Biol. Evol.">
        <title>Developing a high-quality reference genome for a parasitic bivalve with doubly uniparental inheritance (Bivalvia: Unionida).</title>
        <authorList>
            <person name="Smith C.H."/>
        </authorList>
    </citation>
    <scope>NUCLEOTIDE SEQUENCE</scope>
    <source>
        <strain evidence="1">CHS0354</strain>
        <tissue evidence="1">Mantle</tissue>
    </source>
</reference>
<dbReference type="Proteomes" id="UP001195483">
    <property type="component" value="Unassembled WGS sequence"/>
</dbReference>
<protein>
    <submittedName>
        <fullName evidence="1">Uncharacterized protein</fullName>
    </submittedName>
</protein>
<feature type="non-terminal residue" evidence="1">
    <location>
        <position position="123"/>
    </location>
</feature>
<name>A0AAE0SNR8_9BIVA</name>
<organism evidence="1 2">
    <name type="scientific">Potamilus streckersoni</name>
    <dbReference type="NCBI Taxonomy" id="2493646"/>
    <lineage>
        <taxon>Eukaryota</taxon>
        <taxon>Metazoa</taxon>
        <taxon>Spiralia</taxon>
        <taxon>Lophotrochozoa</taxon>
        <taxon>Mollusca</taxon>
        <taxon>Bivalvia</taxon>
        <taxon>Autobranchia</taxon>
        <taxon>Heteroconchia</taxon>
        <taxon>Palaeoheterodonta</taxon>
        <taxon>Unionida</taxon>
        <taxon>Unionoidea</taxon>
        <taxon>Unionidae</taxon>
        <taxon>Ambleminae</taxon>
        <taxon>Lampsilini</taxon>
        <taxon>Potamilus</taxon>
    </lineage>
</organism>